<name>A0A0F9N748_9ZZZZ</name>
<evidence type="ECO:0000313" key="1">
    <source>
        <dbReference type="EMBL" id="KKN07717.1"/>
    </source>
</evidence>
<sequence length="104" mass="11600">MPDPMSDERWKELTEALAELNRLGVCEFRGVGFFVVACNDLHAEVDRFRSGEQGAEAVRWAIERSGWPTQGELMNREAFGARTPVMAALDKWQSLRGGGDDAKT</sequence>
<dbReference type="AlphaFoldDB" id="A0A0F9N748"/>
<organism evidence="1">
    <name type="scientific">marine sediment metagenome</name>
    <dbReference type="NCBI Taxonomy" id="412755"/>
    <lineage>
        <taxon>unclassified sequences</taxon>
        <taxon>metagenomes</taxon>
        <taxon>ecological metagenomes</taxon>
    </lineage>
</organism>
<proteinExistence type="predicted"/>
<comment type="caution">
    <text evidence="1">The sequence shown here is derived from an EMBL/GenBank/DDBJ whole genome shotgun (WGS) entry which is preliminary data.</text>
</comment>
<gene>
    <name evidence="1" type="ORF">LCGC14_1063950</name>
</gene>
<accession>A0A0F9N748</accession>
<protein>
    <submittedName>
        <fullName evidence="1">Uncharacterized protein</fullName>
    </submittedName>
</protein>
<dbReference type="EMBL" id="LAZR01004536">
    <property type="protein sequence ID" value="KKN07717.1"/>
    <property type="molecule type" value="Genomic_DNA"/>
</dbReference>
<reference evidence="1" key="1">
    <citation type="journal article" date="2015" name="Nature">
        <title>Complex archaea that bridge the gap between prokaryotes and eukaryotes.</title>
        <authorList>
            <person name="Spang A."/>
            <person name="Saw J.H."/>
            <person name="Jorgensen S.L."/>
            <person name="Zaremba-Niedzwiedzka K."/>
            <person name="Martijn J."/>
            <person name="Lind A.E."/>
            <person name="van Eijk R."/>
            <person name="Schleper C."/>
            <person name="Guy L."/>
            <person name="Ettema T.J."/>
        </authorList>
    </citation>
    <scope>NUCLEOTIDE SEQUENCE</scope>
</reference>